<keyword evidence="2" id="KW-1185">Reference proteome</keyword>
<comment type="caution">
    <text evidence="1">The sequence shown here is derived from an EMBL/GenBank/DDBJ whole genome shotgun (WGS) entry which is preliminary data.</text>
</comment>
<reference evidence="2" key="1">
    <citation type="journal article" date="2019" name="Int. J. Syst. Evol. Microbiol.">
        <title>The Global Catalogue of Microorganisms (GCM) 10K type strain sequencing project: providing services to taxonomists for standard genome sequencing and annotation.</title>
        <authorList>
            <consortium name="The Broad Institute Genomics Platform"/>
            <consortium name="The Broad Institute Genome Sequencing Center for Infectious Disease"/>
            <person name="Wu L."/>
            <person name="Ma J."/>
        </authorList>
    </citation>
    <scope>NUCLEOTIDE SEQUENCE [LARGE SCALE GENOMIC DNA]</scope>
    <source>
        <strain evidence="2">JCM 17664</strain>
    </source>
</reference>
<accession>A0ABP8FMT9</accession>
<organism evidence="1 2">
    <name type="scientific">Compostibacter hankyongensis</name>
    <dbReference type="NCBI Taxonomy" id="1007089"/>
    <lineage>
        <taxon>Bacteria</taxon>
        <taxon>Pseudomonadati</taxon>
        <taxon>Bacteroidota</taxon>
        <taxon>Chitinophagia</taxon>
        <taxon>Chitinophagales</taxon>
        <taxon>Chitinophagaceae</taxon>
        <taxon>Compostibacter</taxon>
    </lineage>
</organism>
<name>A0ABP8FMT9_9BACT</name>
<gene>
    <name evidence="1" type="ORF">GCM10023143_13940</name>
</gene>
<dbReference type="Proteomes" id="UP001501207">
    <property type="component" value="Unassembled WGS sequence"/>
</dbReference>
<dbReference type="EMBL" id="BAABFN010000002">
    <property type="protein sequence ID" value="GAA4307415.1"/>
    <property type="molecule type" value="Genomic_DNA"/>
</dbReference>
<sequence>MLTQLFIYLAVIICVDSQQNSRKMNKTDRKQAGTKQAGPTSLSCKLTTPELRQRKKTVIASLKKQVLEKRELENGFSYRFTGADAMVNELAEFIKTERICCDFFEFSLSVSGRPDNPLWLTITGPEGVKDFIAREIGL</sequence>
<evidence type="ECO:0000313" key="1">
    <source>
        <dbReference type="EMBL" id="GAA4307415.1"/>
    </source>
</evidence>
<proteinExistence type="predicted"/>
<evidence type="ECO:0000313" key="2">
    <source>
        <dbReference type="Proteomes" id="UP001501207"/>
    </source>
</evidence>
<protein>
    <submittedName>
        <fullName evidence="1">Uncharacterized protein</fullName>
    </submittedName>
</protein>